<dbReference type="EMBL" id="AUZX01015218">
    <property type="protein sequence ID" value="EQD29625.1"/>
    <property type="molecule type" value="Genomic_DNA"/>
</dbReference>
<dbReference type="SUPFAM" id="SSF160527">
    <property type="entry name" value="V-type ATPase subunit E-like"/>
    <property type="match status" value="1"/>
</dbReference>
<dbReference type="InterPro" id="IPR038495">
    <property type="entry name" value="ATPase_E_C"/>
</dbReference>
<proteinExistence type="predicted"/>
<reference evidence="1" key="2">
    <citation type="journal article" date="2014" name="ISME J.">
        <title>Microbial stratification in low pH oxic and suboxic macroscopic growths along an acid mine drainage.</title>
        <authorList>
            <person name="Mendez-Garcia C."/>
            <person name="Mesa V."/>
            <person name="Sprenger R.R."/>
            <person name="Richter M."/>
            <person name="Diez M.S."/>
            <person name="Solano J."/>
            <person name="Bargiela R."/>
            <person name="Golyshina O.V."/>
            <person name="Manteca A."/>
            <person name="Ramos J.L."/>
            <person name="Gallego J.R."/>
            <person name="Llorente I."/>
            <person name="Martins Dos Santos V.A."/>
            <person name="Jensen O.N."/>
            <person name="Pelaez A.I."/>
            <person name="Sanchez J."/>
            <person name="Ferrer M."/>
        </authorList>
    </citation>
    <scope>NUCLEOTIDE SEQUENCE</scope>
</reference>
<organism evidence="1">
    <name type="scientific">mine drainage metagenome</name>
    <dbReference type="NCBI Taxonomy" id="410659"/>
    <lineage>
        <taxon>unclassified sequences</taxon>
        <taxon>metagenomes</taxon>
        <taxon>ecological metagenomes</taxon>
    </lineage>
</organism>
<comment type="caution">
    <text evidence="1">The sequence shown here is derived from an EMBL/GenBank/DDBJ whole genome shotgun (WGS) entry which is preliminary data.</text>
</comment>
<name>T0ZIF9_9ZZZZ</name>
<protein>
    <submittedName>
        <fullName evidence="1">V-type ATP synthase subunit E</fullName>
    </submittedName>
</protein>
<accession>T0ZIF9</accession>
<sequence length="189" mass="21601">MAIKDILEDIEKKNQDRITSIKKECAEVLDKIQKEHTKEKENIMGIFNERLAEDLAVSEKRERDSINMEKTYLLLHRKTEIISELLIALNERLSTFKSGTEYESILSDSITVAEKTLGKGFIIKCSPKDKEFLTKKGKELNIQEDPSVNGGILCYSAKGDRVVDLRLEKLFREIKPDIEAMILENIGAN</sequence>
<dbReference type="AlphaFoldDB" id="T0ZIF9"/>
<evidence type="ECO:0000313" key="1">
    <source>
        <dbReference type="EMBL" id="EQD29625.1"/>
    </source>
</evidence>
<reference evidence="1" key="1">
    <citation type="submission" date="2013-08" db="EMBL/GenBank/DDBJ databases">
        <authorList>
            <person name="Mendez C."/>
            <person name="Richter M."/>
            <person name="Ferrer M."/>
            <person name="Sanchez J."/>
        </authorList>
    </citation>
    <scope>NUCLEOTIDE SEQUENCE</scope>
</reference>
<dbReference type="Gene3D" id="3.30.2320.30">
    <property type="entry name" value="ATP synthase, E subunit, C-terminal"/>
    <property type="match status" value="1"/>
</dbReference>
<gene>
    <name evidence="1" type="ORF">B1A_20612</name>
</gene>